<dbReference type="STRING" id="4540.A0A3L6S0G7"/>
<dbReference type="Pfam" id="PF00808">
    <property type="entry name" value="CBFD_NFYB_HMF"/>
    <property type="match status" value="1"/>
</dbReference>
<dbReference type="PROSITE" id="PS00685">
    <property type="entry name" value="NFYB_HAP3"/>
    <property type="match status" value="1"/>
</dbReference>
<proteinExistence type="inferred from homology"/>
<dbReference type="InterPro" id="IPR003958">
    <property type="entry name" value="CBFA_NFYB_domain"/>
</dbReference>
<evidence type="ECO:0000256" key="4">
    <source>
        <dbReference type="ARBA" id="ARBA00023163"/>
    </source>
</evidence>
<dbReference type="Proteomes" id="UP000275267">
    <property type="component" value="Unassembled WGS sequence"/>
</dbReference>
<dbReference type="PANTHER" id="PTHR11064:SF164">
    <property type="entry name" value="HAP3 SUBUNIT OF HAP COMPLEX"/>
    <property type="match status" value="1"/>
</dbReference>
<sequence length="312" mass="34297">MPPERAAVAKEAMATEPLVPGTEPLIREQDRLMPVANVSRIMRHALPPYAKISDDAKEMIQDCVSEFISFVTGEANERCHTEHRKTVTAEDLVWAMNRLGFDDYIRPLNAYPQRMREVEAGGAGGRGSGRGSRCGTSLAALHGAQTMRPAYPDAPQGYSVRPFPRPVPVPGSSAASHFGSRYQQMPGGQRSMVPYYGGAAFRDGGSHEGILRRRGKLVERGTTGAACWIAPLLAEVFPVCNKRRRPSPQAASRSLMLAAGTSWWQARVTNVVVVLAGVDFTFLFILQIVIIMLMYDVSHLLIITMFFAINCY</sequence>
<evidence type="ECO:0000256" key="3">
    <source>
        <dbReference type="ARBA" id="ARBA00023125"/>
    </source>
</evidence>
<feature type="transmembrane region" description="Helical" evidence="5">
    <location>
        <begin position="272"/>
        <end position="295"/>
    </location>
</feature>
<dbReference type="GO" id="GO:0001228">
    <property type="term" value="F:DNA-binding transcription activator activity, RNA polymerase II-specific"/>
    <property type="evidence" value="ECO:0007669"/>
    <property type="project" value="InterPro"/>
</dbReference>
<keyword evidence="5" id="KW-0472">Membrane</keyword>
<comment type="caution">
    <text evidence="7">The sequence shown here is derived from an EMBL/GenBank/DDBJ whole genome shotgun (WGS) entry which is preliminary data.</text>
</comment>
<dbReference type="InterPro" id="IPR003956">
    <property type="entry name" value="Transcrpt_fac_NFYB/HAP3_CS"/>
</dbReference>
<evidence type="ECO:0000256" key="5">
    <source>
        <dbReference type="SAM" id="Phobius"/>
    </source>
</evidence>
<dbReference type="SUPFAM" id="SSF47113">
    <property type="entry name" value="Histone-fold"/>
    <property type="match status" value="1"/>
</dbReference>
<evidence type="ECO:0000259" key="6">
    <source>
        <dbReference type="Pfam" id="PF00808"/>
    </source>
</evidence>
<dbReference type="InterPro" id="IPR009072">
    <property type="entry name" value="Histone-fold"/>
</dbReference>
<evidence type="ECO:0000256" key="2">
    <source>
        <dbReference type="ARBA" id="ARBA00023015"/>
    </source>
</evidence>
<keyword evidence="3" id="KW-0238">DNA-binding</keyword>
<dbReference type="CDD" id="cd22907">
    <property type="entry name" value="HFD_NFYB"/>
    <property type="match status" value="1"/>
</dbReference>
<keyword evidence="8" id="KW-1185">Reference proteome</keyword>
<dbReference type="GO" id="GO:0016602">
    <property type="term" value="C:CCAAT-binding factor complex"/>
    <property type="evidence" value="ECO:0007669"/>
    <property type="project" value="InterPro"/>
</dbReference>
<reference evidence="8" key="1">
    <citation type="journal article" date="2019" name="Nat. Commun.">
        <title>The genome of broomcorn millet.</title>
        <authorList>
            <person name="Zou C."/>
            <person name="Miki D."/>
            <person name="Li D."/>
            <person name="Tang Q."/>
            <person name="Xiao L."/>
            <person name="Rajput S."/>
            <person name="Deng P."/>
            <person name="Jia W."/>
            <person name="Huang R."/>
            <person name="Zhang M."/>
            <person name="Sun Y."/>
            <person name="Hu J."/>
            <person name="Fu X."/>
            <person name="Schnable P.S."/>
            <person name="Li F."/>
            <person name="Zhang H."/>
            <person name="Feng B."/>
            <person name="Zhu X."/>
            <person name="Liu R."/>
            <person name="Schnable J.C."/>
            <person name="Zhu J.-K."/>
            <person name="Zhang H."/>
        </authorList>
    </citation>
    <scope>NUCLEOTIDE SEQUENCE [LARGE SCALE GENOMIC DNA]</scope>
</reference>
<organism evidence="7 8">
    <name type="scientific">Panicum miliaceum</name>
    <name type="common">Proso millet</name>
    <name type="synonym">Broomcorn millet</name>
    <dbReference type="NCBI Taxonomy" id="4540"/>
    <lineage>
        <taxon>Eukaryota</taxon>
        <taxon>Viridiplantae</taxon>
        <taxon>Streptophyta</taxon>
        <taxon>Embryophyta</taxon>
        <taxon>Tracheophyta</taxon>
        <taxon>Spermatophyta</taxon>
        <taxon>Magnoliopsida</taxon>
        <taxon>Liliopsida</taxon>
        <taxon>Poales</taxon>
        <taxon>Poaceae</taxon>
        <taxon>PACMAD clade</taxon>
        <taxon>Panicoideae</taxon>
        <taxon>Panicodae</taxon>
        <taxon>Paniceae</taxon>
        <taxon>Panicinae</taxon>
        <taxon>Panicum</taxon>
        <taxon>Panicum sect. Panicum</taxon>
    </lineage>
</organism>
<keyword evidence="4" id="KW-0804">Transcription</keyword>
<comment type="similarity">
    <text evidence="1">Belongs to the NFYB/HAP3 subunit family.</text>
</comment>
<protein>
    <submittedName>
        <fullName evidence="7">Nuclear transcription factor Y subunit B-10-like</fullName>
    </submittedName>
</protein>
<gene>
    <name evidence="7" type="ORF">C2845_PM09G10960</name>
</gene>
<keyword evidence="2" id="KW-0805">Transcription regulation</keyword>
<keyword evidence="5" id="KW-1133">Transmembrane helix</keyword>
<dbReference type="PANTHER" id="PTHR11064">
    <property type="entry name" value="CCAAT-BINDING TRANSCRIPTION FACTOR-RELATED"/>
    <property type="match status" value="1"/>
</dbReference>
<dbReference type="OrthoDB" id="386949at2759"/>
<dbReference type="EMBL" id="PQIB02000006">
    <property type="protein sequence ID" value="RLN11908.1"/>
    <property type="molecule type" value="Genomic_DNA"/>
</dbReference>
<keyword evidence="5" id="KW-0812">Transmembrane</keyword>
<accession>A0A3L6S0G7</accession>
<dbReference type="InterPro" id="IPR027113">
    <property type="entry name" value="Transc_fact_NFYB/HAP3"/>
</dbReference>
<evidence type="ECO:0000313" key="7">
    <source>
        <dbReference type="EMBL" id="RLN11908.1"/>
    </source>
</evidence>
<dbReference type="GO" id="GO:0000978">
    <property type="term" value="F:RNA polymerase II cis-regulatory region sequence-specific DNA binding"/>
    <property type="evidence" value="ECO:0007669"/>
    <property type="project" value="TreeGrafter"/>
</dbReference>
<dbReference type="AlphaFoldDB" id="A0A3L6S0G7"/>
<dbReference type="Gene3D" id="1.10.20.10">
    <property type="entry name" value="Histone, subunit A"/>
    <property type="match status" value="1"/>
</dbReference>
<feature type="domain" description="Transcription factor CBF/NF-Y/archaeal histone" evidence="6">
    <location>
        <begin position="33"/>
        <end position="96"/>
    </location>
</feature>
<evidence type="ECO:0000313" key="8">
    <source>
        <dbReference type="Proteomes" id="UP000275267"/>
    </source>
</evidence>
<evidence type="ECO:0000256" key="1">
    <source>
        <dbReference type="ARBA" id="ARBA00009053"/>
    </source>
</evidence>
<dbReference type="PRINTS" id="PR00615">
    <property type="entry name" value="CCAATSUBUNTA"/>
</dbReference>
<name>A0A3L6S0G7_PANMI</name>
<dbReference type="GO" id="GO:0046982">
    <property type="term" value="F:protein heterodimerization activity"/>
    <property type="evidence" value="ECO:0007669"/>
    <property type="project" value="InterPro"/>
</dbReference>